<reference evidence="6 7" key="1">
    <citation type="submission" date="2021-06" db="EMBL/GenBank/DDBJ databases">
        <title>Actinoplanes lichenicola sp. nov., and Actinoplanes ovalisporus sp. nov., isolated from lichen in Thailand.</title>
        <authorList>
            <person name="Saeng-In P."/>
            <person name="Kanchanasin P."/>
            <person name="Yuki M."/>
            <person name="Kudo T."/>
            <person name="Ohkuma M."/>
            <person name="Phongsopitanun W."/>
            <person name="Tanasupawat S."/>
        </authorList>
    </citation>
    <scope>NUCLEOTIDE SEQUENCE [LARGE SCALE GENOMIC DNA]</scope>
    <source>
        <strain evidence="6 7">NBRC 110975</strain>
    </source>
</reference>
<keyword evidence="1" id="KW-0472">Membrane</keyword>
<dbReference type="InterPro" id="IPR043128">
    <property type="entry name" value="Rev_trsase/Diguanyl_cyclase"/>
</dbReference>
<feature type="transmembrane region" description="Helical" evidence="1">
    <location>
        <begin position="115"/>
        <end position="134"/>
    </location>
</feature>
<dbReference type="InterPro" id="IPR029787">
    <property type="entry name" value="Nucleotide_cyclase"/>
</dbReference>
<evidence type="ECO:0000256" key="1">
    <source>
        <dbReference type="SAM" id="Phobius"/>
    </source>
</evidence>
<dbReference type="CDD" id="cd01949">
    <property type="entry name" value="GGDEF"/>
    <property type="match status" value="1"/>
</dbReference>
<feature type="transmembrane region" description="Helical" evidence="1">
    <location>
        <begin position="63"/>
        <end position="83"/>
    </location>
</feature>
<gene>
    <name evidence="6" type="ORF">KOI35_09075</name>
</gene>
<dbReference type="EMBL" id="JAHKKG010000003">
    <property type="protein sequence ID" value="MBU2663657.1"/>
    <property type="molecule type" value="Genomic_DNA"/>
</dbReference>
<feature type="transmembrane region" description="Helical" evidence="1">
    <location>
        <begin position="183"/>
        <end position="204"/>
    </location>
</feature>
<dbReference type="InterPro" id="IPR001633">
    <property type="entry name" value="EAL_dom"/>
</dbReference>
<dbReference type="RefSeq" id="WP_215785642.1">
    <property type="nucleotide sequence ID" value="NZ_JAHKKG010000003.1"/>
</dbReference>
<dbReference type="InterPro" id="IPR000160">
    <property type="entry name" value="GGDEF_dom"/>
</dbReference>
<dbReference type="SMART" id="SM00052">
    <property type="entry name" value="EAL"/>
    <property type="match status" value="1"/>
</dbReference>
<feature type="domain" description="GGDEF" evidence="5">
    <location>
        <begin position="459"/>
        <end position="592"/>
    </location>
</feature>
<feature type="transmembrane region" description="Helical" evidence="1">
    <location>
        <begin position="210"/>
        <end position="227"/>
    </location>
</feature>
<dbReference type="InterPro" id="IPR035919">
    <property type="entry name" value="EAL_sf"/>
</dbReference>
<evidence type="ECO:0000259" key="5">
    <source>
        <dbReference type="PROSITE" id="PS50887"/>
    </source>
</evidence>
<dbReference type="Gene3D" id="3.30.70.270">
    <property type="match status" value="1"/>
</dbReference>
<dbReference type="InterPro" id="IPR000014">
    <property type="entry name" value="PAS"/>
</dbReference>
<protein>
    <submittedName>
        <fullName evidence="6">EAL domain-containing protein</fullName>
    </submittedName>
</protein>
<dbReference type="Gene3D" id="3.20.20.450">
    <property type="entry name" value="EAL domain"/>
    <property type="match status" value="1"/>
</dbReference>
<dbReference type="InterPro" id="IPR013655">
    <property type="entry name" value="PAS_fold_3"/>
</dbReference>
<feature type="domain" description="PAC" evidence="3">
    <location>
        <begin position="380"/>
        <end position="431"/>
    </location>
</feature>
<proteinExistence type="predicted"/>
<dbReference type="CDD" id="cd01948">
    <property type="entry name" value="EAL"/>
    <property type="match status" value="1"/>
</dbReference>
<dbReference type="NCBIfam" id="TIGR00254">
    <property type="entry name" value="GGDEF"/>
    <property type="match status" value="1"/>
</dbReference>
<dbReference type="PROSITE" id="PS50112">
    <property type="entry name" value="PAS"/>
    <property type="match status" value="1"/>
</dbReference>
<feature type="transmembrane region" description="Helical" evidence="1">
    <location>
        <begin position="247"/>
        <end position="266"/>
    </location>
</feature>
<dbReference type="PROSITE" id="PS50887">
    <property type="entry name" value="GGDEF"/>
    <property type="match status" value="1"/>
</dbReference>
<evidence type="ECO:0000259" key="3">
    <source>
        <dbReference type="PROSITE" id="PS50113"/>
    </source>
</evidence>
<feature type="transmembrane region" description="Helical" evidence="1">
    <location>
        <begin position="89"/>
        <end position="108"/>
    </location>
</feature>
<keyword evidence="1" id="KW-0812">Transmembrane</keyword>
<feature type="domain" description="PAS" evidence="2">
    <location>
        <begin position="306"/>
        <end position="376"/>
    </location>
</feature>
<organism evidence="6 7">
    <name type="scientific">Paractinoplanes bogorensis</name>
    <dbReference type="NCBI Taxonomy" id="1610840"/>
    <lineage>
        <taxon>Bacteria</taxon>
        <taxon>Bacillati</taxon>
        <taxon>Actinomycetota</taxon>
        <taxon>Actinomycetes</taxon>
        <taxon>Micromonosporales</taxon>
        <taxon>Micromonosporaceae</taxon>
        <taxon>Paractinoplanes</taxon>
    </lineage>
</organism>
<dbReference type="SUPFAM" id="SSF55785">
    <property type="entry name" value="PYP-like sensor domain (PAS domain)"/>
    <property type="match status" value="1"/>
</dbReference>
<dbReference type="PROSITE" id="PS50883">
    <property type="entry name" value="EAL"/>
    <property type="match status" value="1"/>
</dbReference>
<dbReference type="SUPFAM" id="SSF55073">
    <property type="entry name" value="Nucleotide cyclase"/>
    <property type="match status" value="1"/>
</dbReference>
<dbReference type="Gene3D" id="3.30.450.20">
    <property type="entry name" value="PAS domain"/>
    <property type="match status" value="1"/>
</dbReference>
<evidence type="ECO:0000259" key="2">
    <source>
        <dbReference type="PROSITE" id="PS50112"/>
    </source>
</evidence>
<evidence type="ECO:0000313" key="7">
    <source>
        <dbReference type="Proteomes" id="UP001519654"/>
    </source>
</evidence>
<evidence type="ECO:0000259" key="4">
    <source>
        <dbReference type="PROSITE" id="PS50883"/>
    </source>
</evidence>
<dbReference type="Pfam" id="PF08447">
    <property type="entry name" value="PAS_3"/>
    <property type="match status" value="1"/>
</dbReference>
<evidence type="ECO:0000313" key="6">
    <source>
        <dbReference type="EMBL" id="MBU2663657.1"/>
    </source>
</evidence>
<dbReference type="InterPro" id="IPR000700">
    <property type="entry name" value="PAS-assoc_C"/>
</dbReference>
<dbReference type="PROSITE" id="PS50113">
    <property type="entry name" value="PAC"/>
    <property type="match status" value="1"/>
</dbReference>
<dbReference type="PANTHER" id="PTHR44757:SF2">
    <property type="entry name" value="BIOFILM ARCHITECTURE MAINTENANCE PROTEIN MBAA"/>
    <property type="match status" value="1"/>
</dbReference>
<dbReference type="NCBIfam" id="TIGR00229">
    <property type="entry name" value="sensory_box"/>
    <property type="match status" value="1"/>
</dbReference>
<dbReference type="PANTHER" id="PTHR44757">
    <property type="entry name" value="DIGUANYLATE CYCLASE DGCP"/>
    <property type="match status" value="1"/>
</dbReference>
<accession>A0ABS5YJL1</accession>
<comment type="caution">
    <text evidence="6">The sequence shown here is derived from an EMBL/GenBank/DDBJ whole genome shotgun (WGS) entry which is preliminary data.</text>
</comment>
<keyword evidence="1" id="KW-1133">Transmembrane helix</keyword>
<dbReference type="Pfam" id="PF00563">
    <property type="entry name" value="EAL"/>
    <property type="match status" value="1"/>
</dbReference>
<dbReference type="SUPFAM" id="SSF141868">
    <property type="entry name" value="EAL domain-like"/>
    <property type="match status" value="1"/>
</dbReference>
<dbReference type="SMART" id="SM00091">
    <property type="entry name" value="PAS"/>
    <property type="match status" value="1"/>
</dbReference>
<feature type="transmembrane region" description="Helical" evidence="1">
    <location>
        <begin position="154"/>
        <end position="171"/>
    </location>
</feature>
<dbReference type="CDD" id="cd00130">
    <property type="entry name" value="PAS"/>
    <property type="match status" value="1"/>
</dbReference>
<dbReference type="SMART" id="SM00267">
    <property type="entry name" value="GGDEF"/>
    <property type="match status" value="1"/>
</dbReference>
<feature type="transmembrane region" description="Helical" evidence="1">
    <location>
        <begin position="34"/>
        <end position="51"/>
    </location>
</feature>
<name>A0ABS5YJL1_9ACTN</name>
<sequence>MSEKLWDSRLLRLTAILALGTAAAFATGERLRVLSLLLAAGASIVTAVLCRRAPAPGRAARRFWSANAAAQVLFALTLLTKFLPVVSQVAHVAAVLLVVGAAVLLPMRSITRTEVITLCLDLSTVLAAGGLFLWHLVGLPLSRGTATAAELGPTIGYLVGGMVGISVVMKLTTGRGDTLTRGALRFIGASALIGGLGTALTSAFDRWPDLDPTVLISAFGALVVAVAARYQAVEPVELVGRRRHHTLYPYLAVAAVGALMISTIVADSGDELSIAVGSLVLTVLVGARQVLAIRENDRLVERTQRDEERFRLLVQNSTEVVTITGPDAAVRYISPSVTRVLGLDPADVVGRPLAGFVHPDDLSIVGDAYATMLSAHGASATMHARFRHADGSWRWLETIGANLTHEPSVGGVVTNGRDITETRTVQDRLSHDATHDTLTGLANRALFAERIAADLRTGKNFSLVLIDLDDFKTVNDTLGHHVGDGLLVAVAERMRASVRPVDLVARLGGDEFAILFDEMSGEPVDRALRRIAEQLLIPVEVDGQLLSVRASFGVTEGTAGDDAGDLLRHADIAMYEAKARGDGGQQRYVAGMESRSAERTRRDAELRRALADEQFVLHYQPVVALPGGDLAGVEALVRWQHPERGLLAPGEFIAAAEDTGLIVPLGRWVLRAAVRQAAAWRAGLGAGAPRTVSVNASPQQLQNPEFAAEVAAALDEAGLPPTCLTLEITESTALGGGATWTTLAALRELGVRVALDDFGTGASTLSLLVDCPVDQVKLDRSFVPGPGRDAIARAVLQLTQAMGVEAVAEGVETAEQAELLTAMGYRRAQGYHFARPAPAEDLFAHRVG</sequence>
<keyword evidence="7" id="KW-1185">Reference proteome</keyword>
<dbReference type="InterPro" id="IPR035965">
    <property type="entry name" value="PAS-like_dom_sf"/>
</dbReference>
<feature type="domain" description="EAL" evidence="4">
    <location>
        <begin position="599"/>
        <end position="848"/>
    </location>
</feature>
<dbReference type="Pfam" id="PF00990">
    <property type="entry name" value="GGDEF"/>
    <property type="match status" value="1"/>
</dbReference>
<dbReference type="Proteomes" id="UP001519654">
    <property type="component" value="Unassembled WGS sequence"/>
</dbReference>
<dbReference type="InterPro" id="IPR052155">
    <property type="entry name" value="Biofilm_reg_signaling"/>
</dbReference>